<gene>
    <name evidence="1" type="ORF">FXF65_41970</name>
</gene>
<proteinExistence type="predicted"/>
<organism evidence="1 2">
    <name type="scientific">Actinomadura syzygii</name>
    <dbReference type="NCBI Taxonomy" id="1427538"/>
    <lineage>
        <taxon>Bacteria</taxon>
        <taxon>Bacillati</taxon>
        <taxon>Actinomycetota</taxon>
        <taxon>Actinomycetes</taxon>
        <taxon>Streptosporangiales</taxon>
        <taxon>Thermomonosporaceae</taxon>
        <taxon>Actinomadura</taxon>
    </lineage>
</organism>
<keyword evidence="2" id="KW-1185">Reference proteome</keyword>
<dbReference type="Proteomes" id="UP000322634">
    <property type="component" value="Unassembled WGS sequence"/>
</dbReference>
<sequence length="277" mass="30158">MTEVDLPIPGARVGFALARRALLLIPAVGGAELRISLDIHRVDDRKSPPPLMLSALMYIDEAPSLGQRLLARLERPHTISPAARATAFELIGFVTDEQLRLVERRRADVVYAHLEVTVAGVDGDPPVPFTAICQVRADLESGEWVRELERVDAAAHAEVLVPITQAPEQATAAKRIREARELIHAGKYEDAVAAARKALDPLRDSPAYKAVRKSAQGKAPRDRDQNERFVTAVEADFAMASGACHDDPGGTDAFTWTKDQATGMVARIAALLVWPEL</sequence>
<accession>A0A5D0TN85</accession>
<dbReference type="AlphaFoldDB" id="A0A5D0TN85"/>
<name>A0A5D0TN85_9ACTN</name>
<dbReference type="EMBL" id="VSFF01000021">
    <property type="protein sequence ID" value="TYC07578.1"/>
    <property type="molecule type" value="Genomic_DNA"/>
</dbReference>
<protein>
    <submittedName>
        <fullName evidence="1">Uncharacterized protein</fullName>
    </submittedName>
</protein>
<evidence type="ECO:0000313" key="1">
    <source>
        <dbReference type="EMBL" id="TYC07578.1"/>
    </source>
</evidence>
<comment type="caution">
    <text evidence="1">The sequence shown here is derived from an EMBL/GenBank/DDBJ whole genome shotgun (WGS) entry which is preliminary data.</text>
</comment>
<reference evidence="1 2" key="1">
    <citation type="submission" date="2019-08" db="EMBL/GenBank/DDBJ databases">
        <title>Actinomadura sp. nov. CYP1-5 isolated from mountain soil.</title>
        <authorList>
            <person name="Songsumanus A."/>
            <person name="Kuncharoen N."/>
            <person name="Kudo T."/>
            <person name="Yuki M."/>
            <person name="Igarashi Y."/>
            <person name="Tanasupawat S."/>
        </authorList>
    </citation>
    <scope>NUCLEOTIDE SEQUENCE [LARGE SCALE GENOMIC DNA]</scope>
    <source>
        <strain evidence="1 2">GKU157</strain>
    </source>
</reference>
<evidence type="ECO:0000313" key="2">
    <source>
        <dbReference type="Proteomes" id="UP000322634"/>
    </source>
</evidence>
<dbReference type="RefSeq" id="WP_148356066.1">
    <property type="nucleotide sequence ID" value="NZ_JBHSBF010000041.1"/>
</dbReference>
<dbReference type="OrthoDB" id="4216060at2"/>